<comment type="catalytic activity">
    <reaction evidence="1 8">
        <text>1-(2-carboxyphenylamino)-1-deoxy-D-ribulose 5-phosphate + H(+) = (1S,2R)-1-C-(indol-3-yl)glycerol 3-phosphate + CO2 + H2O</text>
        <dbReference type="Rhea" id="RHEA:23476"/>
        <dbReference type="ChEBI" id="CHEBI:15377"/>
        <dbReference type="ChEBI" id="CHEBI:15378"/>
        <dbReference type="ChEBI" id="CHEBI:16526"/>
        <dbReference type="ChEBI" id="CHEBI:58613"/>
        <dbReference type="ChEBI" id="CHEBI:58866"/>
        <dbReference type="EC" id="4.1.1.48"/>
    </reaction>
</comment>
<keyword evidence="5 8" id="KW-0822">Tryptophan biosynthesis</keyword>
<dbReference type="PANTHER" id="PTHR22854">
    <property type="entry name" value="TRYPTOPHAN BIOSYNTHESIS PROTEIN"/>
    <property type="match status" value="1"/>
</dbReference>
<name>A0ABD4Z439_9CREN</name>
<dbReference type="InterPro" id="IPR011060">
    <property type="entry name" value="RibuloseP-bd_barrel"/>
</dbReference>
<dbReference type="InterPro" id="IPR013785">
    <property type="entry name" value="Aldolase_TIM"/>
</dbReference>
<evidence type="ECO:0000256" key="6">
    <source>
        <dbReference type="ARBA" id="ARBA00023141"/>
    </source>
</evidence>
<keyword evidence="3 8" id="KW-0028">Amino-acid biosynthesis</keyword>
<accession>A0ABD4Z439</accession>
<comment type="caution">
    <text evidence="10">The sequence shown here is derived from an EMBL/GenBank/DDBJ whole genome shotgun (WGS) entry which is preliminary data.</text>
</comment>
<gene>
    <name evidence="8 10" type="primary">trpC</name>
    <name evidence="10" type="ORF">QPL79_01720</name>
</gene>
<protein>
    <recommendedName>
        <fullName evidence="8">Indole-3-glycerol phosphate synthase</fullName>
        <shortName evidence="8">IGPS</shortName>
        <ecNumber evidence="8">4.1.1.48</ecNumber>
    </recommendedName>
</protein>
<dbReference type="EMBL" id="JASNVW010000001">
    <property type="protein sequence ID" value="MDK6028081.1"/>
    <property type="molecule type" value="Genomic_DNA"/>
</dbReference>
<dbReference type="HAMAP" id="MF_00134_A">
    <property type="entry name" value="IGPS_A"/>
    <property type="match status" value="1"/>
</dbReference>
<dbReference type="EC" id="4.1.1.48" evidence="8"/>
<evidence type="ECO:0000256" key="2">
    <source>
        <dbReference type="ARBA" id="ARBA00004696"/>
    </source>
</evidence>
<dbReference type="SUPFAM" id="SSF51366">
    <property type="entry name" value="Ribulose-phoshate binding barrel"/>
    <property type="match status" value="1"/>
</dbReference>
<evidence type="ECO:0000259" key="9">
    <source>
        <dbReference type="Pfam" id="PF00218"/>
    </source>
</evidence>
<dbReference type="PANTHER" id="PTHR22854:SF2">
    <property type="entry name" value="INDOLE-3-GLYCEROL-PHOSPHATE SYNTHASE"/>
    <property type="match status" value="1"/>
</dbReference>
<comment type="pathway">
    <text evidence="2 8">Amino-acid biosynthesis; L-tryptophan biosynthesis; L-tryptophan from chorismate: step 4/5.</text>
</comment>
<dbReference type="CDD" id="cd00331">
    <property type="entry name" value="IGPS"/>
    <property type="match status" value="1"/>
</dbReference>
<evidence type="ECO:0000256" key="7">
    <source>
        <dbReference type="ARBA" id="ARBA00023239"/>
    </source>
</evidence>
<dbReference type="NCBIfam" id="NF001374">
    <property type="entry name" value="PRK00278.2-1"/>
    <property type="match status" value="1"/>
</dbReference>
<evidence type="ECO:0000313" key="11">
    <source>
        <dbReference type="Proteomes" id="UP001529235"/>
    </source>
</evidence>
<evidence type="ECO:0000313" key="10">
    <source>
        <dbReference type="EMBL" id="MDK6028081.1"/>
    </source>
</evidence>
<reference evidence="10 11" key="1">
    <citation type="submission" date="2023-05" db="EMBL/GenBank/DDBJ databases">
        <title>A new hyperthermophilic archaea 'Ignisphaera cupida' sp. nov. and description of the family 'Ignisphaeraceae' fam. nov.</title>
        <authorList>
            <person name="Podosokorskaya O.A."/>
            <person name="Elcheninov A.G."/>
            <person name="Klukina A."/>
            <person name="Merkel A.Y."/>
        </authorList>
    </citation>
    <scope>NUCLEOTIDE SEQUENCE [LARGE SCALE GENOMIC DNA]</scope>
    <source>
        <strain evidence="10 11">4213-co</strain>
    </source>
</reference>
<keyword evidence="11" id="KW-1185">Reference proteome</keyword>
<sequence length="252" mass="28451">MPKIVSPWLKEVIEHNLSRPVLRISRFRDIYSLGERIEKFYSTGKVAVIAEYKLSSPSGFRVDRDAVEYVKIVEKHAVGISVLTEELYFKGSYRDLIKIAACTNIPILMKDIIISRNQIETAYNIGADAVLLIASILTDKELEQLYEDAKSFGLEAVVEIHSLDEAEDVINMGYLMIGVNARNLNTLKISLEHAYTVLSFIPNKFIKIAESGIRSVEDVKYLRNAGAKAFLIGTELMLNPNRIYQLTEASYL</sequence>
<evidence type="ECO:0000256" key="5">
    <source>
        <dbReference type="ARBA" id="ARBA00022822"/>
    </source>
</evidence>
<dbReference type="Proteomes" id="UP001529235">
    <property type="component" value="Unassembled WGS sequence"/>
</dbReference>
<dbReference type="Pfam" id="PF00218">
    <property type="entry name" value="IGPS"/>
    <property type="match status" value="1"/>
</dbReference>
<evidence type="ECO:0000256" key="1">
    <source>
        <dbReference type="ARBA" id="ARBA00001633"/>
    </source>
</evidence>
<dbReference type="InterPro" id="IPR045186">
    <property type="entry name" value="Indole-3-glycerol_P_synth"/>
</dbReference>
<dbReference type="InterPro" id="IPR013798">
    <property type="entry name" value="Indole-3-glycerol_P_synth_dom"/>
</dbReference>
<evidence type="ECO:0000256" key="4">
    <source>
        <dbReference type="ARBA" id="ARBA00022793"/>
    </source>
</evidence>
<organism evidence="10 11">
    <name type="scientific">Ignisphaera cupida</name>
    <dbReference type="NCBI Taxonomy" id="3050454"/>
    <lineage>
        <taxon>Archaea</taxon>
        <taxon>Thermoproteota</taxon>
        <taxon>Thermoprotei</taxon>
        <taxon>Desulfurococcales</taxon>
        <taxon>Desulfurococcaceae</taxon>
        <taxon>Ignisphaera</taxon>
    </lineage>
</organism>
<keyword evidence="6 8" id="KW-0057">Aromatic amino acid biosynthesis</keyword>
<evidence type="ECO:0000256" key="3">
    <source>
        <dbReference type="ARBA" id="ARBA00022605"/>
    </source>
</evidence>
<dbReference type="Gene3D" id="3.20.20.70">
    <property type="entry name" value="Aldolase class I"/>
    <property type="match status" value="1"/>
</dbReference>
<proteinExistence type="inferred from homology"/>
<evidence type="ECO:0000256" key="8">
    <source>
        <dbReference type="HAMAP-Rule" id="MF_00134"/>
    </source>
</evidence>
<comment type="similarity">
    <text evidence="8">Belongs to the TrpC family.</text>
</comment>
<dbReference type="AlphaFoldDB" id="A0ABD4Z439"/>
<keyword evidence="4 8" id="KW-0210">Decarboxylase</keyword>
<dbReference type="GO" id="GO:0004425">
    <property type="term" value="F:indole-3-glycerol-phosphate synthase activity"/>
    <property type="evidence" value="ECO:0007669"/>
    <property type="project" value="UniProtKB-UniRule"/>
</dbReference>
<dbReference type="RefSeq" id="WP_285273055.1">
    <property type="nucleotide sequence ID" value="NZ_JASNVW010000001.1"/>
</dbReference>
<feature type="domain" description="Indole-3-glycerol phosphate synthase" evidence="9">
    <location>
        <begin position="2"/>
        <end position="241"/>
    </location>
</feature>
<keyword evidence="7 8" id="KW-0456">Lyase</keyword>
<dbReference type="GO" id="GO:0000162">
    <property type="term" value="P:L-tryptophan biosynthetic process"/>
    <property type="evidence" value="ECO:0007669"/>
    <property type="project" value="UniProtKB-UniRule"/>
</dbReference>